<name>A0A9W5QGA8_BACCE</name>
<evidence type="ECO:0000313" key="1">
    <source>
        <dbReference type="EMBL" id="EOP63454.1"/>
    </source>
</evidence>
<dbReference type="PANTHER" id="PTHR46523:SF1">
    <property type="entry name" value="DCTP PYROPHOSPHATASE 1"/>
    <property type="match status" value="1"/>
</dbReference>
<sequence>MVMEDLQNAVIKFRDERNWGQFHNAKDLAISLNLEASELLEAFQWKSSEEATETKMQDIKEEMADVMIYLLMLSDKLNIDLEEVVHAKLEKNAEKYPVEKAFGSNKKYNEL</sequence>
<proteinExistence type="predicted"/>
<dbReference type="Proteomes" id="UP000013989">
    <property type="component" value="Unassembled WGS sequence"/>
</dbReference>
<organism evidence="1 2">
    <name type="scientific">Bacillus cereus ISP2954</name>
    <dbReference type="NCBI Taxonomy" id="1053215"/>
    <lineage>
        <taxon>Bacteria</taxon>
        <taxon>Bacillati</taxon>
        <taxon>Bacillota</taxon>
        <taxon>Bacilli</taxon>
        <taxon>Bacillales</taxon>
        <taxon>Bacillaceae</taxon>
        <taxon>Bacillus</taxon>
        <taxon>Bacillus cereus group</taxon>
    </lineage>
</organism>
<dbReference type="InterPro" id="IPR025984">
    <property type="entry name" value="DCTPP"/>
</dbReference>
<dbReference type="InterPro" id="IPR052555">
    <property type="entry name" value="dCTP_Pyrophosphatase"/>
</dbReference>
<comment type="caution">
    <text evidence="1">The sequence shown here is derived from an EMBL/GenBank/DDBJ whole genome shotgun (WGS) entry which is preliminary data.</text>
</comment>
<dbReference type="PIRSF" id="PIRSF029826">
    <property type="entry name" value="UCP029826_pph"/>
    <property type="match status" value="1"/>
</dbReference>
<gene>
    <name evidence="1" type="ORF">IGU_03492</name>
</gene>
<dbReference type="PANTHER" id="PTHR46523">
    <property type="entry name" value="DCTP PYROPHOSPHATASE 1"/>
    <property type="match status" value="1"/>
</dbReference>
<dbReference type="AlphaFoldDB" id="A0A9W5QGA8"/>
<reference evidence="1 2" key="1">
    <citation type="submission" date="2012-12" db="EMBL/GenBank/DDBJ databases">
        <title>The Genome Sequence of Bacillus cereus ISP2954.</title>
        <authorList>
            <consortium name="The Broad Institute Genome Sequencing Platform"/>
            <consortium name="The Broad Institute Genome Sequencing Center for Infectious Disease"/>
            <person name="Feldgarden M."/>
            <person name="Van der Auwera G.A."/>
            <person name="Mahillon J."/>
            <person name="Duprez V."/>
            <person name="Timmery S."/>
            <person name="Mattelet C."/>
            <person name="Dierick K."/>
            <person name="Sun M."/>
            <person name="Yu Z."/>
            <person name="Zhu L."/>
            <person name="Hu X."/>
            <person name="Shank E.B."/>
            <person name="Swiecicka I."/>
            <person name="Hansen B.M."/>
            <person name="Andrup L."/>
            <person name="Walker B."/>
            <person name="Young S.K."/>
            <person name="Zeng Q."/>
            <person name="Gargeya S."/>
            <person name="Fitzgerald M."/>
            <person name="Haas B."/>
            <person name="Abouelleil A."/>
            <person name="Alvarado L."/>
            <person name="Arachchi H.M."/>
            <person name="Berlin A.M."/>
            <person name="Chapman S.B."/>
            <person name="Dewar J."/>
            <person name="Goldberg J."/>
            <person name="Griggs A."/>
            <person name="Gujja S."/>
            <person name="Hansen M."/>
            <person name="Howarth C."/>
            <person name="Imamovic A."/>
            <person name="Larimer J."/>
            <person name="McCowan C."/>
            <person name="Murphy C."/>
            <person name="Neiman D."/>
            <person name="Pearson M."/>
            <person name="Priest M."/>
            <person name="Roberts A."/>
            <person name="Saif S."/>
            <person name="Shea T."/>
            <person name="Sisk P."/>
            <person name="Sykes S."/>
            <person name="Wortman J."/>
            <person name="Nusbaum C."/>
            <person name="Birren B."/>
        </authorList>
    </citation>
    <scope>NUCLEOTIDE SEQUENCE [LARGE SCALE GENOMIC DNA]</scope>
    <source>
        <strain evidence="1 2">ISP2954</strain>
    </source>
</reference>
<accession>A0A9W5QGA8</accession>
<dbReference type="GO" id="GO:0009143">
    <property type="term" value="P:nucleoside triphosphate catabolic process"/>
    <property type="evidence" value="ECO:0007669"/>
    <property type="project" value="InterPro"/>
</dbReference>
<evidence type="ECO:0000313" key="2">
    <source>
        <dbReference type="Proteomes" id="UP000013989"/>
    </source>
</evidence>
<dbReference type="Gene3D" id="1.10.287.1080">
    <property type="entry name" value="MazG-like"/>
    <property type="match status" value="1"/>
</dbReference>
<dbReference type="CDD" id="cd11537">
    <property type="entry name" value="NTP-PPase_RS21-C6_like"/>
    <property type="match status" value="1"/>
</dbReference>
<dbReference type="GO" id="GO:0047429">
    <property type="term" value="F:nucleoside triphosphate diphosphatase activity"/>
    <property type="evidence" value="ECO:0007669"/>
    <property type="project" value="InterPro"/>
</dbReference>
<protein>
    <submittedName>
        <fullName evidence="1">Cytoplasmic protein</fullName>
    </submittedName>
</protein>
<dbReference type="Pfam" id="PF12643">
    <property type="entry name" value="MazG-like"/>
    <property type="match status" value="1"/>
</dbReference>
<dbReference type="SUPFAM" id="SSF101386">
    <property type="entry name" value="all-alpha NTP pyrophosphatases"/>
    <property type="match status" value="1"/>
</dbReference>
<dbReference type="EMBL" id="AHEJ01000058">
    <property type="protein sequence ID" value="EOP63454.1"/>
    <property type="molecule type" value="Genomic_DNA"/>
</dbReference>